<reference evidence="1 2" key="1">
    <citation type="journal article" date="2006" name="Int. J. Syst. Evol. Microbiol.">
        <title>Dyella yeojuensis sp. nov., isolated from greenhouse soil in Korea.</title>
        <authorList>
            <person name="Kim B.Y."/>
            <person name="Weon H.Y."/>
            <person name="Lee K.H."/>
            <person name="Seok S.J."/>
            <person name="Kwon S.W."/>
            <person name="Go S.J."/>
            <person name="Stackebrandt E."/>
        </authorList>
    </citation>
    <scope>NUCLEOTIDE SEQUENCE [LARGE SCALE GENOMIC DNA]</scope>
    <source>
        <strain evidence="1 2">DSM 17673</strain>
    </source>
</reference>
<proteinExistence type="predicted"/>
<comment type="caution">
    <text evidence="1">The sequence shown here is derived from an EMBL/GenBank/DDBJ whole genome shotgun (WGS) entry which is preliminary data.</text>
</comment>
<gene>
    <name evidence="1" type="ORF">HBF32_05900</name>
</gene>
<dbReference type="RefSeq" id="WP_166698780.1">
    <property type="nucleotide sequence ID" value="NZ_JAAQTL010000001.1"/>
</dbReference>
<accession>A0A7X5QTG3</accession>
<dbReference type="EMBL" id="JAAQTL010000001">
    <property type="protein sequence ID" value="NID15000.1"/>
    <property type="molecule type" value="Genomic_DNA"/>
</dbReference>
<organism evidence="1 2">
    <name type="scientific">Luteibacter yeojuensis</name>
    <dbReference type="NCBI Taxonomy" id="345309"/>
    <lineage>
        <taxon>Bacteria</taxon>
        <taxon>Pseudomonadati</taxon>
        <taxon>Pseudomonadota</taxon>
        <taxon>Gammaproteobacteria</taxon>
        <taxon>Lysobacterales</taxon>
        <taxon>Rhodanobacteraceae</taxon>
        <taxon>Luteibacter</taxon>
    </lineage>
</organism>
<keyword evidence="2" id="KW-1185">Reference proteome</keyword>
<sequence>MSRYSDAEYEAAIEEMMDQPRYIADFIFDGAETEELVRLLLSRGLPFRDGTARDGRLLDRYNEQIDALKAAFTTFAHEGKTAKHASRVDAFLDYQRQQMEDAA</sequence>
<evidence type="ECO:0000313" key="1">
    <source>
        <dbReference type="EMBL" id="NID15000.1"/>
    </source>
</evidence>
<evidence type="ECO:0000313" key="2">
    <source>
        <dbReference type="Proteomes" id="UP000518878"/>
    </source>
</evidence>
<name>A0A7X5QTG3_9GAMM</name>
<dbReference type="Proteomes" id="UP000518878">
    <property type="component" value="Unassembled WGS sequence"/>
</dbReference>
<dbReference type="AlphaFoldDB" id="A0A7X5QTG3"/>
<protein>
    <submittedName>
        <fullName evidence="1">Uncharacterized protein</fullName>
    </submittedName>
</protein>